<dbReference type="EMBL" id="JAELUP010000027">
    <property type="protein sequence ID" value="MBJ6361479.1"/>
    <property type="molecule type" value="Genomic_DNA"/>
</dbReference>
<evidence type="ECO:0000256" key="4">
    <source>
        <dbReference type="ARBA" id="ARBA00022801"/>
    </source>
</evidence>
<dbReference type="InterPro" id="IPR036938">
    <property type="entry name" value="PAP2/HPO_sf"/>
</dbReference>
<dbReference type="CDD" id="cd01610">
    <property type="entry name" value="PAP2_like"/>
    <property type="match status" value="1"/>
</dbReference>
<keyword evidence="10" id="KW-1185">Reference proteome</keyword>
<dbReference type="GO" id="GO:0016787">
    <property type="term" value="F:hydrolase activity"/>
    <property type="evidence" value="ECO:0007669"/>
    <property type="project" value="UniProtKB-KW"/>
</dbReference>
<evidence type="ECO:0000313" key="9">
    <source>
        <dbReference type="EMBL" id="MBJ6361479.1"/>
    </source>
</evidence>
<evidence type="ECO:0000259" key="8">
    <source>
        <dbReference type="SMART" id="SM00014"/>
    </source>
</evidence>
<protein>
    <submittedName>
        <fullName evidence="9">Phosphatase PAP2 family protein</fullName>
    </submittedName>
</protein>
<evidence type="ECO:0000256" key="7">
    <source>
        <dbReference type="SAM" id="Phobius"/>
    </source>
</evidence>
<dbReference type="GO" id="GO:0005886">
    <property type="term" value="C:plasma membrane"/>
    <property type="evidence" value="ECO:0007669"/>
    <property type="project" value="UniProtKB-SubCell"/>
</dbReference>
<dbReference type="InterPro" id="IPR000326">
    <property type="entry name" value="PAP2/HPO"/>
</dbReference>
<feature type="transmembrane region" description="Helical" evidence="7">
    <location>
        <begin position="133"/>
        <end position="152"/>
    </location>
</feature>
<keyword evidence="5 7" id="KW-1133">Transmembrane helix</keyword>
<keyword evidence="3 7" id="KW-0812">Transmembrane</keyword>
<evidence type="ECO:0000256" key="6">
    <source>
        <dbReference type="ARBA" id="ARBA00023136"/>
    </source>
</evidence>
<evidence type="ECO:0000313" key="10">
    <source>
        <dbReference type="Proteomes" id="UP000640274"/>
    </source>
</evidence>
<evidence type="ECO:0000256" key="3">
    <source>
        <dbReference type="ARBA" id="ARBA00022692"/>
    </source>
</evidence>
<feature type="transmembrane region" description="Helical" evidence="7">
    <location>
        <begin position="65"/>
        <end position="84"/>
    </location>
</feature>
<dbReference type="Gene3D" id="1.20.144.10">
    <property type="entry name" value="Phosphatidic acid phosphatase type 2/haloperoxidase"/>
    <property type="match status" value="1"/>
</dbReference>
<proteinExistence type="predicted"/>
<comment type="caution">
    <text evidence="9">The sequence shown here is derived from an EMBL/GenBank/DDBJ whole genome shotgun (WGS) entry which is preliminary data.</text>
</comment>
<dbReference type="Proteomes" id="UP000640274">
    <property type="component" value="Unassembled WGS sequence"/>
</dbReference>
<keyword evidence="2" id="KW-1003">Cell membrane</keyword>
<dbReference type="AlphaFoldDB" id="A0A934MQL3"/>
<dbReference type="SUPFAM" id="SSF48317">
    <property type="entry name" value="Acid phosphatase/Vanadium-dependent haloperoxidase"/>
    <property type="match status" value="1"/>
</dbReference>
<feature type="transmembrane region" description="Helical" evidence="7">
    <location>
        <begin position="31"/>
        <end position="53"/>
    </location>
</feature>
<feature type="domain" description="Phosphatidic acid phosphatase type 2/haloperoxidase" evidence="8">
    <location>
        <begin position="65"/>
        <end position="179"/>
    </location>
</feature>
<evidence type="ECO:0000256" key="2">
    <source>
        <dbReference type="ARBA" id="ARBA00022475"/>
    </source>
</evidence>
<evidence type="ECO:0000256" key="1">
    <source>
        <dbReference type="ARBA" id="ARBA00004651"/>
    </source>
</evidence>
<keyword evidence="4" id="KW-0378">Hydrolase</keyword>
<dbReference type="PANTHER" id="PTHR14969">
    <property type="entry name" value="SPHINGOSINE-1-PHOSPHATE PHOSPHOHYDROLASE"/>
    <property type="match status" value="1"/>
</dbReference>
<feature type="transmembrane region" description="Helical" evidence="7">
    <location>
        <begin position="164"/>
        <end position="184"/>
    </location>
</feature>
<comment type="subcellular location">
    <subcellularLocation>
        <location evidence="1">Cell membrane</location>
        <topology evidence="1">Multi-pass membrane protein</topology>
    </subcellularLocation>
</comment>
<dbReference type="SMART" id="SM00014">
    <property type="entry name" value="acidPPc"/>
    <property type="match status" value="1"/>
</dbReference>
<accession>A0A934MQL3</accession>
<dbReference type="Pfam" id="PF01569">
    <property type="entry name" value="PAP2"/>
    <property type="match status" value="1"/>
</dbReference>
<keyword evidence="6 7" id="KW-0472">Membrane</keyword>
<gene>
    <name evidence="9" type="ORF">JFN88_09200</name>
</gene>
<sequence>MEKLRNWFHTGEHRMLLWANRRPLNPRVSVWLGRWLGSITHMGGATFTLFTALSLGLMGTYPWNIAGWQSLAAVAISHIPVFIAKRKFKRLRPYQALQNVNTGKRTLIDPSFPSGHTTAIFAWMLPLMFAETALMILLLPVAIILLISVAWSRMYLGLHYPSDVVAGAVIGSLTASLVSSLSWWSA</sequence>
<evidence type="ECO:0000256" key="5">
    <source>
        <dbReference type="ARBA" id="ARBA00022989"/>
    </source>
</evidence>
<organism evidence="9 10">
    <name type="scientific">Paenibacillus roseus</name>
    <dbReference type="NCBI Taxonomy" id="2798579"/>
    <lineage>
        <taxon>Bacteria</taxon>
        <taxon>Bacillati</taxon>
        <taxon>Bacillota</taxon>
        <taxon>Bacilli</taxon>
        <taxon>Bacillales</taxon>
        <taxon>Paenibacillaceae</taxon>
        <taxon>Paenibacillus</taxon>
    </lineage>
</organism>
<reference evidence="9" key="1">
    <citation type="submission" date="2020-12" db="EMBL/GenBank/DDBJ databases">
        <authorList>
            <person name="Huq M.A."/>
        </authorList>
    </citation>
    <scope>NUCLEOTIDE SEQUENCE</scope>
    <source>
        <strain evidence="9">MAHUQ-46</strain>
    </source>
</reference>
<name>A0A934MQL3_9BACL</name>
<dbReference type="PANTHER" id="PTHR14969:SF62">
    <property type="entry name" value="DECAPRENYLPHOSPHORYL-5-PHOSPHORIBOSE PHOSPHATASE RV3807C-RELATED"/>
    <property type="match status" value="1"/>
</dbReference>